<protein>
    <submittedName>
        <fullName evidence="1">Calcium-dependent phosphotriesterase</fullName>
    </submittedName>
</protein>
<dbReference type="SUPFAM" id="SSF63829">
    <property type="entry name" value="Calcium-dependent phosphotriesterase"/>
    <property type="match status" value="1"/>
</dbReference>
<reference evidence="1" key="1">
    <citation type="journal article" date="2023" name="IMA Fungus">
        <title>Comparative genomic study of the Penicillium genus elucidates a diverse pangenome and 15 lateral gene transfer events.</title>
        <authorList>
            <person name="Petersen C."/>
            <person name="Sorensen T."/>
            <person name="Nielsen M.R."/>
            <person name="Sondergaard T.E."/>
            <person name="Sorensen J.L."/>
            <person name="Fitzpatrick D.A."/>
            <person name="Frisvad J.C."/>
            <person name="Nielsen K.L."/>
        </authorList>
    </citation>
    <scope>NUCLEOTIDE SEQUENCE</scope>
    <source>
        <strain evidence="1">IBT 17514</strain>
    </source>
</reference>
<gene>
    <name evidence="1" type="ORF">N7493_008948</name>
</gene>
<dbReference type="PANTHER" id="PTHR11799">
    <property type="entry name" value="PARAOXONASE"/>
    <property type="match status" value="1"/>
</dbReference>
<organism evidence="1 2">
    <name type="scientific">Penicillium malachiteum</name>
    <dbReference type="NCBI Taxonomy" id="1324776"/>
    <lineage>
        <taxon>Eukaryota</taxon>
        <taxon>Fungi</taxon>
        <taxon>Dikarya</taxon>
        <taxon>Ascomycota</taxon>
        <taxon>Pezizomycotina</taxon>
        <taxon>Eurotiomycetes</taxon>
        <taxon>Eurotiomycetidae</taxon>
        <taxon>Eurotiales</taxon>
        <taxon>Aspergillaceae</taxon>
        <taxon>Penicillium</taxon>
    </lineage>
</organism>
<proteinExistence type="predicted"/>
<evidence type="ECO:0000313" key="2">
    <source>
        <dbReference type="Proteomes" id="UP001215712"/>
    </source>
</evidence>
<dbReference type="InterPro" id="IPR051288">
    <property type="entry name" value="Serum_paraoxonase/arylesterase"/>
</dbReference>
<dbReference type="InterPro" id="IPR011042">
    <property type="entry name" value="6-blade_b-propeller_TolB-like"/>
</dbReference>
<comment type="caution">
    <text evidence="1">The sequence shown here is derived from an EMBL/GenBank/DDBJ whole genome shotgun (WGS) entry which is preliminary data.</text>
</comment>
<dbReference type="EMBL" id="JAQJAN010000013">
    <property type="protein sequence ID" value="KAJ5712480.1"/>
    <property type="molecule type" value="Genomic_DNA"/>
</dbReference>
<dbReference type="Proteomes" id="UP001215712">
    <property type="component" value="Unassembled WGS sequence"/>
</dbReference>
<sequence>MSFLAKAKYPLSAVVLLGAVLYALRIHEIVLLLLPIIRVIQPIEDFPYACERVEHPLLAGCEDIWIDHEGRKLYAACASIASRTGWSPGGDLWNVSARDRADHISVLDIDDPGSDGLYGLHQLKIGSEYTDDLDVHGLDAKRIGDKLRFWLINHRPPIDPKTGEPLDALKVGANSTVEIFDLKLGSGTLQHVKTIFSDAIVTPNDLAADEDGMGFAVTNDHNSKVPGLSRGLELFTGGGSVTYCRSDSGECRIATREGCNLANGIANLGPGLFAVSQTGRGIVATYKVDEERAILVNELDFQVPLDNLSPDENGDVFMAAFPDALALFKAAKEPYGVPAPATAYMIPRQALQAGGKETYAGFPAIKVLEDRDGKLLPTTTVVAHDAKTKRLFLAGVLSPFITICEKNS</sequence>
<dbReference type="PANTHER" id="PTHR11799:SF20">
    <property type="entry name" value="SMP-30_GLUCONOLACTONASE_LRE-LIKE REGION DOMAIN-CONTAINING PROTEIN"/>
    <property type="match status" value="1"/>
</dbReference>
<name>A0AAD6HFY1_9EURO</name>
<evidence type="ECO:0000313" key="1">
    <source>
        <dbReference type="EMBL" id="KAJ5712480.1"/>
    </source>
</evidence>
<dbReference type="AlphaFoldDB" id="A0AAD6HFY1"/>
<dbReference type="Gene3D" id="2.120.10.30">
    <property type="entry name" value="TolB, C-terminal domain"/>
    <property type="match status" value="1"/>
</dbReference>
<reference evidence="1" key="2">
    <citation type="submission" date="2023-01" db="EMBL/GenBank/DDBJ databases">
        <authorList>
            <person name="Petersen C."/>
        </authorList>
    </citation>
    <scope>NUCLEOTIDE SEQUENCE</scope>
    <source>
        <strain evidence="1">IBT 17514</strain>
    </source>
</reference>
<accession>A0AAD6HFY1</accession>
<keyword evidence="2" id="KW-1185">Reference proteome</keyword>